<reference evidence="1 2" key="1">
    <citation type="submission" date="2020-08" db="EMBL/GenBank/DDBJ databases">
        <title>Sequencing the genomes of 1000 actinobacteria strains.</title>
        <authorList>
            <person name="Klenk H.-P."/>
        </authorList>
    </citation>
    <scope>NUCLEOTIDE SEQUENCE [LARGE SCALE GENOMIC DNA]</scope>
    <source>
        <strain evidence="1 2">DSM 43036</strain>
    </source>
</reference>
<dbReference type="RefSeq" id="WP_184684827.1">
    <property type="nucleotide sequence ID" value="NZ_JACHJC010000001.1"/>
</dbReference>
<gene>
    <name evidence="1" type="ORF">FHU28_003095</name>
</gene>
<proteinExistence type="predicted"/>
<protein>
    <submittedName>
        <fullName evidence="1">Uncharacterized protein</fullName>
    </submittedName>
</protein>
<accession>A0ABR6MF59</accession>
<evidence type="ECO:0000313" key="2">
    <source>
        <dbReference type="Proteomes" id="UP000618986"/>
    </source>
</evidence>
<dbReference type="Proteomes" id="UP000618986">
    <property type="component" value="Unassembled WGS sequence"/>
</dbReference>
<dbReference type="EMBL" id="JACHJC010000001">
    <property type="protein sequence ID" value="MBB5113256.1"/>
    <property type="molecule type" value="Genomic_DNA"/>
</dbReference>
<dbReference type="GeneID" id="300293663"/>
<sequence length="64" mass="7081">MTRGRSGLDRSELPTGKECIEMAKKSYQRPTLTRGGAFAHKTAGSLFTNCRESYVTQKPRAICS</sequence>
<name>A0ABR6MF59_MICEC</name>
<dbReference type="InterPro" id="IPR046015">
    <property type="entry name" value="DUF5972"/>
</dbReference>
<evidence type="ECO:0000313" key="1">
    <source>
        <dbReference type="EMBL" id="MBB5113256.1"/>
    </source>
</evidence>
<dbReference type="Pfam" id="PF19397">
    <property type="entry name" value="DUF5972"/>
    <property type="match status" value="1"/>
</dbReference>
<organism evidence="1 2">
    <name type="scientific">Micromonospora echinospora</name>
    <name type="common">Micromonospora purpurea</name>
    <dbReference type="NCBI Taxonomy" id="1877"/>
    <lineage>
        <taxon>Bacteria</taxon>
        <taxon>Bacillati</taxon>
        <taxon>Actinomycetota</taxon>
        <taxon>Actinomycetes</taxon>
        <taxon>Micromonosporales</taxon>
        <taxon>Micromonosporaceae</taxon>
        <taxon>Micromonospora</taxon>
    </lineage>
</organism>
<comment type="caution">
    <text evidence="1">The sequence shown here is derived from an EMBL/GenBank/DDBJ whole genome shotgun (WGS) entry which is preliminary data.</text>
</comment>
<keyword evidence="2" id="KW-1185">Reference proteome</keyword>